<dbReference type="EMBL" id="PQXO01001267">
    <property type="protein sequence ID" value="TGO81205.1"/>
    <property type="molecule type" value="Genomic_DNA"/>
</dbReference>
<dbReference type="AlphaFoldDB" id="A0A4Z1K5L1"/>
<gene>
    <name evidence="1" type="ORF">BPOR_1274g00010</name>
</gene>
<accession>A0A4Z1K5L1</accession>
<organism evidence="1 2">
    <name type="scientific">Botrytis porri</name>
    <dbReference type="NCBI Taxonomy" id="87229"/>
    <lineage>
        <taxon>Eukaryota</taxon>
        <taxon>Fungi</taxon>
        <taxon>Dikarya</taxon>
        <taxon>Ascomycota</taxon>
        <taxon>Pezizomycotina</taxon>
        <taxon>Leotiomycetes</taxon>
        <taxon>Helotiales</taxon>
        <taxon>Sclerotiniaceae</taxon>
        <taxon>Botrytis</taxon>
    </lineage>
</organism>
<name>A0A4Z1K5L1_9HELO</name>
<reference evidence="1 2" key="1">
    <citation type="submission" date="2017-12" db="EMBL/GenBank/DDBJ databases">
        <title>Comparative genomics of Botrytis spp.</title>
        <authorList>
            <person name="Valero-Jimenez C.A."/>
            <person name="Tapia P."/>
            <person name="Veloso J."/>
            <person name="Silva-Moreno E."/>
            <person name="Staats M."/>
            <person name="Valdes J.H."/>
            <person name="Van Kan J.A.L."/>
        </authorList>
    </citation>
    <scope>NUCLEOTIDE SEQUENCE [LARGE SCALE GENOMIC DNA]</scope>
    <source>
        <strain evidence="1 2">MUCL3349</strain>
    </source>
</reference>
<comment type="caution">
    <text evidence="1">The sequence shown here is derived from an EMBL/GenBank/DDBJ whole genome shotgun (WGS) entry which is preliminary data.</text>
</comment>
<proteinExistence type="predicted"/>
<dbReference type="Proteomes" id="UP000297280">
    <property type="component" value="Unassembled WGS sequence"/>
</dbReference>
<keyword evidence="2" id="KW-1185">Reference proteome</keyword>
<protein>
    <submittedName>
        <fullName evidence="1">Uncharacterized protein</fullName>
    </submittedName>
</protein>
<evidence type="ECO:0000313" key="1">
    <source>
        <dbReference type="EMBL" id="TGO81205.1"/>
    </source>
</evidence>
<sequence length="139" mass="15648">MKVSENQAVIGRRIRKINIISITISLQLLQQLAAQKKNLFACHHHARRQQQYKHHHYDNAFAIASTSASTTSRSTRGSDQGSTFERVIFNPRSQEEQLAGVGSCMEEYDDNYGGYGGYGGIYPQGMKLRDREAKGEGKR</sequence>
<evidence type="ECO:0000313" key="2">
    <source>
        <dbReference type="Proteomes" id="UP000297280"/>
    </source>
</evidence>